<dbReference type="Proteomes" id="UP001596058">
    <property type="component" value="Unassembled WGS sequence"/>
</dbReference>
<protein>
    <submittedName>
        <fullName evidence="1">Terpene synthase family protein</fullName>
    </submittedName>
</protein>
<dbReference type="Pfam" id="PF19086">
    <property type="entry name" value="Terpene_syn_C_2"/>
    <property type="match status" value="1"/>
</dbReference>
<proteinExistence type="predicted"/>
<keyword evidence="2" id="KW-1185">Reference proteome</keyword>
<evidence type="ECO:0000313" key="2">
    <source>
        <dbReference type="Proteomes" id="UP001596058"/>
    </source>
</evidence>
<dbReference type="EMBL" id="JBHSPA010000045">
    <property type="protein sequence ID" value="MFC5829436.1"/>
    <property type="molecule type" value="Genomic_DNA"/>
</dbReference>
<accession>A0ABW1CYC4</accession>
<dbReference type="RefSeq" id="WP_379518920.1">
    <property type="nucleotide sequence ID" value="NZ_JBHSPA010000045.1"/>
</dbReference>
<evidence type="ECO:0000313" key="1">
    <source>
        <dbReference type="EMBL" id="MFC5829436.1"/>
    </source>
</evidence>
<organism evidence="1 2">
    <name type="scientific">Nonomuraea insulae</name>
    <dbReference type="NCBI Taxonomy" id="1616787"/>
    <lineage>
        <taxon>Bacteria</taxon>
        <taxon>Bacillati</taxon>
        <taxon>Actinomycetota</taxon>
        <taxon>Actinomycetes</taxon>
        <taxon>Streptosporangiales</taxon>
        <taxon>Streptosporangiaceae</taxon>
        <taxon>Nonomuraea</taxon>
    </lineage>
</organism>
<comment type="caution">
    <text evidence="1">The sequence shown here is derived from an EMBL/GenBank/DDBJ whole genome shotgun (WGS) entry which is preliminary data.</text>
</comment>
<gene>
    <name evidence="1" type="ORF">ACFPZ3_36690</name>
</gene>
<sequence>MADSTSAYFTIRNDLADQLLEQSHQLAGVPEQDRGHILKLALDAVPEVERLLRPYAALFAEGDSTASRLAFSCLSAAATFPRAPETQIADLGALSSILFGVDDIADNVAGDWTDRDIVALFRRLSSVLSGAPIEPGAGTEPMEQAIHAWQAWCARFRAYDGAEAYVPSLMEQLELTGAAMARERVWATGGEPWPSYEEYMANAGLTFLYHTWWLAALGICRPVPADAAHWRSIGRLTDLGASCLRLANDIRTFERERSEGKPNSVLILERAGMSTEAAVERVSAHIVELNADFSAAIEELPAGLEGVAEGQHRCVSFSGGWYMARDTHAYTVRDLAEDADAHRI</sequence>
<dbReference type="SUPFAM" id="SSF48576">
    <property type="entry name" value="Terpenoid synthases"/>
    <property type="match status" value="1"/>
</dbReference>
<dbReference type="InterPro" id="IPR008949">
    <property type="entry name" value="Isoprenoid_synthase_dom_sf"/>
</dbReference>
<dbReference type="Gene3D" id="1.10.600.10">
    <property type="entry name" value="Farnesyl Diphosphate Synthase"/>
    <property type="match status" value="1"/>
</dbReference>
<reference evidence="2" key="1">
    <citation type="journal article" date="2019" name="Int. J. Syst. Evol. Microbiol.">
        <title>The Global Catalogue of Microorganisms (GCM) 10K type strain sequencing project: providing services to taxonomists for standard genome sequencing and annotation.</title>
        <authorList>
            <consortium name="The Broad Institute Genomics Platform"/>
            <consortium name="The Broad Institute Genome Sequencing Center for Infectious Disease"/>
            <person name="Wu L."/>
            <person name="Ma J."/>
        </authorList>
    </citation>
    <scope>NUCLEOTIDE SEQUENCE [LARGE SCALE GENOMIC DNA]</scope>
    <source>
        <strain evidence="2">CCUG 53903</strain>
    </source>
</reference>
<name>A0ABW1CYC4_9ACTN</name>